<feature type="region of interest" description="Disordered" evidence="1">
    <location>
        <begin position="26"/>
        <end position="54"/>
    </location>
</feature>
<evidence type="ECO:0000313" key="4">
    <source>
        <dbReference type="Proteomes" id="UP000291078"/>
    </source>
</evidence>
<gene>
    <name evidence="3" type="ORF">EV147_2632</name>
</gene>
<evidence type="ECO:0000313" key="3">
    <source>
        <dbReference type="EMBL" id="RZT39437.1"/>
    </source>
</evidence>
<sequence>MPRAMPKVAVLLLVPVLLAGCVSFSSSDPNPPQRTTVVTPPAGSSTTVCSPGPC</sequence>
<evidence type="ECO:0000256" key="2">
    <source>
        <dbReference type="SAM" id="SignalP"/>
    </source>
</evidence>
<dbReference type="AlphaFoldDB" id="A0A4Q7S1J5"/>
<accession>A0A4Q7S1J5</accession>
<dbReference type="Proteomes" id="UP000291078">
    <property type="component" value="Unassembled WGS sequence"/>
</dbReference>
<feature type="chain" id="PRO_5020443573" description="Lipoprotein" evidence="2">
    <location>
        <begin position="20"/>
        <end position="54"/>
    </location>
</feature>
<feature type="signal peptide" evidence="2">
    <location>
        <begin position="1"/>
        <end position="19"/>
    </location>
</feature>
<organism evidence="3 4">
    <name type="scientific">Cupriavidus agavae</name>
    <dbReference type="NCBI Taxonomy" id="1001822"/>
    <lineage>
        <taxon>Bacteria</taxon>
        <taxon>Pseudomonadati</taxon>
        <taxon>Pseudomonadota</taxon>
        <taxon>Betaproteobacteria</taxon>
        <taxon>Burkholderiales</taxon>
        <taxon>Burkholderiaceae</taxon>
        <taxon>Cupriavidus</taxon>
    </lineage>
</organism>
<evidence type="ECO:0008006" key="5">
    <source>
        <dbReference type="Google" id="ProtNLM"/>
    </source>
</evidence>
<name>A0A4Q7S1J5_9BURK</name>
<protein>
    <recommendedName>
        <fullName evidence="5">Lipoprotein</fullName>
    </recommendedName>
</protein>
<dbReference type="OrthoDB" id="9946883at2"/>
<comment type="caution">
    <text evidence="3">The sequence shown here is derived from an EMBL/GenBank/DDBJ whole genome shotgun (WGS) entry which is preliminary data.</text>
</comment>
<dbReference type="RefSeq" id="WP_157994684.1">
    <property type="nucleotide sequence ID" value="NZ_SGXM01000002.1"/>
</dbReference>
<proteinExistence type="predicted"/>
<keyword evidence="4" id="KW-1185">Reference proteome</keyword>
<reference evidence="3 4" key="1">
    <citation type="journal article" date="2015" name="Stand. Genomic Sci.">
        <title>Genomic Encyclopedia of Bacterial and Archaeal Type Strains, Phase III: the genomes of soil and plant-associated and newly described type strains.</title>
        <authorList>
            <person name="Whitman W.B."/>
            <person name="Woyke T."/>
            <person name="Klenk H.P."/>
            <person name="Zhou Y."/>
            <person name="Lilburn T.G."/>
            <person name="Beck B.J."/>
            <person name="De Vos P."/>
            <person name="Vandamme P."/>
            <person name="Eisen J.A."/>
            <person name="Garrity G."/>
            <person name="Hugenholtz P."/>
            <person name="Kyrpides N.C."/>
        </authorList>
    </citation>
    <scope>NUCLEOTIDE SEQUENCE [LARGE SCALE GENOMIC DNA]</scope>
    <source>
        <strain evidence="3 4">ASC-9842</strain>
    </source>
</reference>
<evidence type="ECO:0000256" key="1">
    <source>
        <dbReference type="SAM" id="MobiDB-lite"/>
    </source>
</evidence>
<keyword evidence="2" id="KW-0732">Signal</keyword>
<dbReference type="EMBL" id="SGXM01000002">
    <property type="protein sequence ID" value="RZT39437.1"/>
    <property type="molecule type" value="Genomic_DNA"/>
</dbReference>
<dbReference type="PROSITE" id="PS51257">
    <property type="entry name" value="PROKAR_LIPOPROTEIN"/>
    <property type="match status" value="1"/>
</dbReference>